<dbReference type="InterPro" id="IPR014748">
    <property type="entry name" value="Enoyl-CoA_hydra_C"/>
</dbReference>
<evidence type="ECO:0000256" key="1">
    <source>
        <dbReference type="ARBA" id="ARBA00005254"/>
    </source>
</evidence>
<dbReference type="Pfam" id="PF00378">
    <property type="entry name" value="ECH_1"/>
    <property type="match status" value="1"/>
</dbReference>
<evidence type="ECO:0000313" key="4">
    <source>
        <dbReference type="Proteomes" id="UP000318995"/>
    </source>
</evidence>
<dbReference type="PANTHER" id="PTHR42964:SF1">
    <property type="entry name" value="POLYKETIDE BIOSYNTHESIS ENOYL-COA HYDRATASE PKSH-RELATED"/>
    <property type="match status" value="1"/>
</dbReference>
<proteinExistence type="inferred from homology"/>
<protein>
    <submittedName>
        <fullName evidence="3">Putative enoyl-CoA hydratase echA8</fullName>
        <ecNumber evidence="3">4.2.1.17</ecNumber>
    </submittedName>
</protein>
<name>A0A5C5VXR6_9BACT</name>
<dbReference type="PROSITE" id="PS00166">
    <property type="entry name" value="ENOYL_COA_HYDRATASE"/>
    <property type="match status" value="1"/>
</dbReference>
<evidence type="ECO:0000313" key="3">
    <source>
        <dbReference type="EMBL" id="TWT42703.1"/>
    </source>
</evidence>
<dbReference type="CDD" id="cd06558">
    <property type="entry name" value="crotonase-like"/>
    <property type="match status" value="1"/>
</dbReference>
<dbReference type="InterPro" id="IPR051683">
    <property type="entry name" value="Enoyl-CoA_Hydratase/Isomerase"/>
</dbReference>
<keyword evidence="4" id="KW-1185">Reference proteome</keyword>
<dbReference type="EMBL" id="SJPH01000006">
    <property type="protein sequence ID" value="TWT42703.1"/>
    <property type="molecule type" value="Genomic_DNA"/>
</dbReference>
<dbReference type="GO" id="GO:0004300">
    <property type="term" value="F:enoyl-CoA hydratase activity"/>
    <property type="evidence" value="ECO:0007669"/>
    <property type="project" value="UniProtKB-EC"/>
</dbReference>
<reference evidence="3 4" key="1">
    <citation type="submission" date="2019-02" db="EMBL/GenBank/DDBJ databases">
        <title>Deep-cultivation of Planctomycetes and their phenomic and genomic characterization uncovers novel biology.</title>
        <authorList>
            <person name="Wiegand S."/>
            <person name="Jogler M."/>
            <person name="Boedeker C."/>
            <person name="Pinto D."/>
            <person name="Vollmers J."/>
            <person name="Rivas-Marin E."/>
            <person name="Kohn T."/>
            <person name="Peeters S.H."/>
            <person name="Heuer A."/>
            <person name="Rast P."/>
            <person name="Oberbeckmann S."/>
            <person name="Bunk B."/>
            <person name="Jeske O."/>
            <person name="Meyerdierks A."/>
            <person name="Storesund J.E."/>
            <person name="Kallscheuer N."/>
            <person name="Luecker S."/>
            <person name="Lage O.M."/>
            <person name="Pohl T."/>
            <person name="Merkel B.J."/>
            <person name="Hornburger P."/>
            <person name="Mueller R.-W."/>
            <person name="Bruemmer F."/>
            <person name="Labrenz M."/>
            <person name="Spormann A.M."/>
            <person name="Op Den Camp H."/>
            <person name="Overmann J."/>
            <person name="Amann R."/>
            <person name="Jetten M.S.M."/>
            <person name="Mascher T."/>
            <person name="Medema M.H."/>
            <person name="Devos D.P."/>
            <person name="Kaster A.-K."/>
            <person name="Ovreas L."/>
            <person name="Rohde M."/>
            <person name="Galperin M.Y."/>
            <person name="Jogler C."/>
        </authorList>
    </citation>
    <scope>NUCLEOTIDE SEQUENCE [LARGE SCALE GENOMIC DNA]</scope>
    <source>
        <strain evidence="3 4">Pla111</strain>
    </source>
</reference>
<dbReference type="GO" id="GO:0008300">
    <property type="term" value="P:isoprenoid catabolic process"/>
    <property type="evidence" value="ECO:0007669"/>
    <property type="project" value="TreeGrafter"/>
</dbReference>
<dbReference type="EC" id="4.2.1.17" evidence="3"/>
<dbReference type="Proteomes" id="UP000318995">
    <property type="component" value="Unassembled WGS sequence"/>
</dbReference>
<dbReference type="OrthoDB" id="370015at2"/>
<keyword evidence="3" id="KW-0456">Lyase</keyword>
<comment type="similarity">
    <text evidence="1 2">Belongs to the enoyl-CoA hydratase/isomerase family.</text>
</comment>
<dbReference type="RefSeq" id="WP_146574901.1">
    <property type="nucleotide sequence ID" value="NZ_SJPH01000006.1"/>
</dbReference>
<evidence type="ECO:0000256" key="2">
    <source>
        <dbReference type="RuleBase" id="RU003707"/>
    </source>
</evidence>
<sequence>MILQSDAIQVRVDPPIATITLNRPDAGNALTRAMVSELQVALGDVHAEKRIRAVVLAARGDSFCVGRDVAEIAPSEDTLADMVRWGDEAREYQELLVAMLQLPKPLIAAVQGPALAAGAGLVLACDAAIGSDAALFGFPEPRQGIVAGVAAPLLAFCVGGAVASRLLVLADTIDAAEAHRLGLYHKVTPTDLTWAQACDWARTAAESAPQAVGLTKRLLYDTVAEQLMSQLSSGAAASATAMTTDSAREGLAAHLENRQPEWP</sequence>
<organism evidence="3 4">
    <name type="scientific">Botrimarina hoheduenensis</name>
    <dbReference type="NCBI Taxonomy" id="2528000"/>
    <lineage>
        <taxon>Bacteria</taxon>
        <taxon>Pseudomonadati</taxon>
        <taxon>Planctomycetota</taxon>
        <taxon>Planctomycetia</taxon>
        <taxon>Pirellulales</taxon>
        <taxon>Lacipirellulaceae</taxon>
        <taxon>Botrimarina</taxon>
    </lineage>
</organism>
<gene>
    <name evidence="3" type="primary">echA8</name>
    <name evidence="3" type="ORF">Pla111_26760</name>
</gene>
<dbReference type="SUPFAM" id="SSF52096">
    <property type="entry name" value="ClpP/crotonase"/>
    <property type="match status" value="1"/>
</dbReference>
<dbReference type="PANTHER" id="PTHR42964">
    <property type="entry name" value="ENOYL-COA HYDRATASE"/>
    <property type="match status" value="1"/>
</dbReference>
<comment type="caution">
    <text evidence="3">The sequence shown here is derived from an EMBL/GenBank/DDBJ whole genome shotgun (WGS) entry which is preliminary data.</text>
</comment>
<dbReference type="InterPro" id="IPR029045">
    <property type="entry name" value="ClpP/crotonase-like_dom_sf"/>
</dbReference>
<dbReference type="Gene3D" id="1.10.12.10">
    <property type="entry name" value="Lyase 2-enoyl-coa Hydratase, Chain A, domain 2"/>
    <property type="match status" value="1"/>
</dbReference>
<dbReference type="Gene3D" id="3.90.226.10">
    <property type="entry name" value="2-enoyl-CoA Hydratase, Chain A, domain 1"/>
    <property type="match status" value="1"/>
</dbReference>
<dbReference type="InterPro" id="IPR018376">
    <property type="entry name" value="Enoyl-CoA_hyd/isom_CS"/>
</dbReference>
<dbReference type="InterPro" id="IPR001753">
    <property type="entry name" value="Enoyl-CoA_hydra/iso"/>
</dbReference>
<dbReference type="AlphaFoldDB" id="A0A5C5VXR6"/>
<accession>A0A5C5VXR6</accession>